<comment type="caution">
    <text evidence="9">The sequence shown here is derived from an EMBL/GenBank/DDBJ whole genome shotgun (WGS) entry which is preliminary data.</text>
</comment>
<dbReference type="CDD" id="cd01991">
    <property type="entry name" value="Asn_synthase_B_C"/>
    <property type="match status" value="1"/>
</dbReference>
<protein>
    <recommendedName>
        <fullName evidence="3">asparagine synthase (glutamine-hydrolyzing)</fullName>
        <ecNumber evidence="3">6.3.5.4</ecNumber>
    </recommendedName>
</protein>
<dbReference type="SUPFAM" id="SSF56235">
    <property type="entry name" value="N-terminal nucleophile aminohydrolases (Ntn hydrolases)"/>
    <property type="match status" value="1"/>
</dbReference>
<evidence type="ECO:0000313" key="10">
    <source>
        <dbReference type="Proteomes" id="UP000178370"/>
    </source>
</evidence>
<evidence type="ECO:0000256" key="5">
    <source>
        <dbReference type="ARBA" id="ARBA00022840"/>
    </source>
</evidence>
<reference evidence="9 10" key="1">
    <citation type="journal article" date="2016" name="Nat. Commun.">
        <title>Thousands of microbial genomes shed light on interconnected biogeochemical processes in an aquifer system.</title>
        <authorList>
            <person name="Anantharaman K."/>
            <person name="Brown C.T."/>
            <person name="Hug L.A."/>
            <person name="Sharon I."/>
            <person name="Castelle C.J."/>
            <person name="Probst A.J."/>
            <person name="Thomas B.C."/>
            <person name="Singh A."/>
            <person name="Wilkins M.J."/>
            <person name="Karaoz U."/>
            <person name="Brodie E.L."/>
            <person name="Williams K.H."/>
            <person name="Hubbard S.S."/>
            <person name="Banfield J.F."/>
        </authorList>
    </citation>
    <scope>NUCLEOTIDE SEQUENCE [LARGE SCALE GENOMIC DNA]</scope>
</reference>
<feature type="domain" description="Glutamine amidotransferase type-2" evidence="8">
    <location>
        <begin position="2"/>
        <end position="202"/>
    </location>
</feature>
<dbReference type="AlphaFoldDB" id="A0A1F6CJZ6"/>
<evidence type="ECO:0000256" key="7">
    <source>
        <dbReference type="PIRSR" id="PIRSR001589-2"/>
    </source>
</evidence>
<keyword evidence="4 7" id="KW-0547">Nucleotide-binding</keyword>
<dbReference type="Proteomes" id="UP000178370">
    <property type="component" value="Unassembled WGS sequence"/>
</dbReference>
<evidence type="ECO:0000256" key="4">
    <source>
        <dbReference type="ARBA" id="ARBA00022741"/>
    </source>
</evidence>
<dbReference type="Gene3D" id="3.40.50.620">
    <property type="entry name" value="HUPs"/>
    <property type="match status" value="1"/>
</dbReference>
<dbReference type="InterPro" id="IPR006426">
    <property type="entry name" value="Asn_synth_AEB"/>
</dbReference>
<evidence type="ECO:0000256" key="3">
    <source>
        <dbReference type="ARBA" id="ARBA00012737"/>
    </source>
</evidence>
<dbReference type="PIRSF" id="PIRSF001589">
    <property type="entry name" value="Asn_synthetase_glu-h"/>
    <property type="match status" value="1"/>
</dbReference>
<dbReference type="GO" id="GO:0005524">
    <property type="term" value="F:ATP binding"/>
    <property type="evidence" value="ECO:0007669"/>
    <property type="project" value="UniProtKB-KW"/>
</dbReference>
<dbReference type="Pfam" id="PF13537">
    <property type="entry name" value="GATase_7"/>
    <property type="match status" value="1"/>
</dbReference>
<dbReference type="InterPro" id="IPR017932">
    <property type="entry name" value="GATase_2_dom"/>
</dbReference>
<dbReference type="InterPro" id="IPR029055">
    <property type="entry name" value="Ntn_hydrolases_N"/>
</dbReference>
<comment type="pathway">
    <text evidence="1">Amino-acid biosynthesis; L-asparagine biosynthesis; L-asparagine from L-aspartate (L-Gln route): step 1/1.</text>
</comment>
<feature type="binding site" evidence="7">
    <location>
        <position position="91"/>
    </location>
    <ligand>
        <name>L-glutamine</name>
        <dbReference type="ChEBI" id="CHEBI:58359"/>
    </ligand>
</feature>
<dbReference type="GO" id="GO:0004066">
    <property type="term" value="F:asparagine synthase (glutamine-hydrolyzing) activity"/>
    <property type="evidence" value="ECO:0007669"/>
    <property type="project" value="UniProtKB-EC"/>
</dbReference>
<dbReference type="InterPro" id="IPR014729">
    <property type="entry name" value="Rossmann-like_a/b/a_fold"/>
</dbReference>
<evidence type="ECO:0000313" key="9">
    <source>
        <dbReference type="EMBL" id="OGG49428.1"/>
    </source>
</evidence>
<proteinExistence type="inferred from homology"/>
<gene>
    <name evidence="9" type="ORF">A2763_03835</name>
</gene>
<sequence length="575" mass="63518">MAGIFGSFGHVDKKTLVRMSAALAPRGIKESLASGALAAVGQRLPHFKHFPTVLTKNGEQVLVAFDGDLFNKAELIELARSAGHAPNSDDDTAIVLSLYRAFGTDFPRYIEGNFALAIAEGSSLYLARDTLGVRPLFYHNGGESLFFASEMKAILPHTPLVDIDRESLHERFVFRDHLVGDSTYFTGIKHVPAGGHVVATTRDNGIALEIGAYGASEKVLPTDESELRELLSKTVARNVNHYVHSGGSVGVLLSGGFDSSVLLALAKVAGAADLKTFTLSDDALFPDVTAARSVARHAGTRHEEIIINTAASCEDVVDSIFTYEDPIVRNTIYKLAQSVAGKVDIAMSGAGADLLGMPLLARRKVFGSVRRRVEQLPEGGGDRVCAYTQTMPKSPENIDAWAFKHFIEDYLPQQLFPSTERALMRFGIEPAFPFADQAILAIARALPRSQKYDANEEKPFLRETFRSLDLPVDIHVREKLCSKENLKATKRNISRLAGETISDAYVAAHPYRDLLERNKYIIMHFDIFKRMFVNQRGARSDGSFARAMFEASPWRYMLRGYFTPLSFRRLFGKHE</sequence>
<feature type="binding site" evidence="7">
    <location>
        <begin position="348"/>
        <end position="349"/>
    </location>
    <ligand>
        <name>ATP</name>
        <dbReference type="ChEBI" id="CHEBI:30616"/>
    </ligand>
</feature>
<comment type="similarity">
    <text evidence="2">Belongs to the asparagine synthetase family.</text>
</comment>
<dbReference type="PANTHER" id="PTHR43284">
    <property type="entry name" value="ASPARAGINE SYNTHETASE (GLUTAMINE-HYDROLYZING)"/>
    <property type="match status" value="1"/>
</dbReference>
<comment type="catalytic activity">
    <reaction evidence="6">
        <text>L-aspartate + L-glutamine + ATP + H2O = L-asparagine + L-glutamate + AMP + diphosphate + H(+)</text>
        <dbReference type="Rhea" id="RHEA:12228"/>
        <dbReference type="ChEBI" id="CHEBI:15377"/>
        <dbReference type="ChEBI" id="CHEBI:15378"/>
        <dbReference type="ChEBI" id="CHEBI:29985"/>
        <dbReference type="ChEBI" id="CHEBI:29991"/>
        <dbReference type="ChEBI" id="CHEBI:30616"/>
        <dbReference type="ChEBI" id="CHEBI:33019"/>
        <dbReference type="ChEBI" id="CHEBI:58048"/>
        <dbReference type="ChEBI" id="CHEBI:58359"/>
        <dbReference type="ChEBI" id="CHEBI:456215"/>
        <dbReference type="EC" id="6.3.5.4"/>
    </reaction>
</comment>
<keyword evidence="5 7" id="KW-0067">ATP-binding</keyword>
<dbReference type="Gene3D" id="3.60.20.10">
    <property type="entry name" value="Glutamine Phosphoribosylpyrophosphate, subunit 1, domain 1"/>
    <property type="match status" value="1"/>
</dbReference>
<feature type="binding site" evidence="7">
    <location>
        <position position="252"/>
    </location>
    <ligand>
        <name>ATP</name>
        <dbReference type="ChEBI" id="CHEBI:30616"/>
    </ligand>
</feature>
<dbReference type="PANTHER" id="PTHR43284:SF1">
    <property type="entry name" value="ASPARAGINE SYNTHETASE"/>
    <property type="match status" value="1"/>
</dbReference>
<dbReference type="Pfam" id="PF00733">
    <property type="entry name" value="Asn_synthase"/>
    <property type="match status" value="1"/>
</dbReference>
<dbReference type="InterPro" id="IPR001962">
    <property type="entry name" value="Asn_synthase"/>
</dbReference>
<dbReference type="STRING" id="1798482.A2763_03835"/>
<evidence type="ECO:0000256" key="1">
    <source>
        <dbReference type="ARBA" id="ARBA00005187"/>
    </source>
</evidence>
<name>A0A1F6CJZ6_9BACT</name>
<dbReference type="EMBL" id="MFKV01000031">
    <property type="protein sequence ID" value="OGG49428.1"/>
    <property type="molecule type" value="Genomic_DNA"/>
</dbReference>
<dbReference type="PROSITE" id="PS51278">
    <property type="entry name" value="GATASE_TYPE_2"/>
    <property type="match status" value="1"/>
</dbReference>
<accession>A0A1F6CJZ6</accession>
<dbReference type="InterPro" id="IPR051786">
    <property type="entry name" value="ASN_synthetase/amidase"/>
</dbReference>
<organism evidence="9 10">
    <name type="scientific">Candidatus Kaiserbacteria bacterium RIFCSPHIGHO2_01_FULL_54_36</name>
    <dbReference type="NCBI Taxonomy" id="1798482"/>
    <lineage>
        <taxon>Bacteria</taxon>
        <taxon>Candidatus Kaiseribacteriota</taxon>
    </lineage>
</organism>
<evidence type="ECO:0000256" key="6">
    <source>
        <dbReference type="ARBA" id="ARBA00048741"/>
    </source>
</evidence>
<evidence type="ECO:0000259" key="8">
    <source>
        <dbReference type="PROSITE" id="PS51278"/>
    </source>
</evidence>
<dbReference type="GO" id="GO:0006529">
    <property type="term" value="P:asparagine biosynthetic process"/>
    <property type="evidence" value="ECO:0007669"/>
    <property type="project" value="InterPro"/>
</dbReference>
<dbReference type="SUPFAM" id="SSF52402">
    <property type="entry name" value="Adenine nucleotide alpha hydrolases-like"/>
    <property type="match status" value="1"/>
</dbReference>
<evidence type="ECO:0000256" key="2">
    <source>
        <dbReference type="ARBA" id="ARBA00005752"/>
    </source>
</evidence>
<dbReference type="EC" id="6.3.5.4" evidence="3"/>